<gene>
    <name evidence="1" type="ORF">C7954_13718</name>
</gene>
<dbReference type="Proteomes" id="UP000295472">
    <property type="component" value="Unassembled WGS sequence"/>
</dbReference>
<proteinExistence type="predicted"/>
<dbReference type="GeneID" id="57013724"/>
<accession>A0A4R8GEM2</accession>
<evidence type="ECO:0000313" key="1">
    <source>
        <dbReference type="EMBL" id="TDX38304.1"/>
    </source>
</evidence>
<protein>
    <submittedName>
        <fullName evidence="1">Uncharacterized protein</fullName>
    </submittedName>
</protein>
<organism evidence="1 2">
    <name type="scientific">Halanaerobium congolense</name>
    <dbReference type="NCBI Taxonomy" id="54121"/>
    <lineage>
        <taxon>Bacteria</taxon>
        <taxon>Bacillati</taxon>
        <taxon>Bacillota</taxon>
        <taxon>Clostridia</taxon>
        <taxon>Halanaerobiales</taxon>
        <taxon>Halanaerobiaceae</taxon>
        <taxon>Halanaerobium</taxon>
    </lineage>
</organism>
<dbReference type="EMBL" id="SOEF01000037">
    <property type="protein sequence ID" value="TDX38304.1"/>
    <property type="molecule type" value="Genomic_DNA"/>
</dbReference>
<dbReference type="AlphaFoldDB" id="A0A4R8GEM2"/>
<reference evidence="1 2" key="1">
    <citation type="submission" date="2019-03" db="EMBL/GenBank/DDBJ databases">
        <title>Subsurface microbial communities from deep shales in Ohio and West Virginia, USA.</title>
        <authorList>
            <person name="Wrighton K."/>
        </authorList>
    </citation>
    <scope>NUCLEOTIDE SEQUENCE [LARGE SCALE GENOMIC DNA]</scope>
    <source>
        <strain evidence="1 2">DSMZ 11287</strain>
    </source>
</reference>
<evidence type="ECO:0000313" key="2">
    <source>
        <dbReference type="Proteomes" id="UP000295472"/>
    </source>
</evidence>
<sequence>MNKYIVFWTKEGESRWDILNKNILFDFLSLNKLLDNENTIIFGPYIKYQTVPQLVEKGLSML</sequence>
<name>A0A4R8GEM2_9FIRM</name>
<comment type="caution">
    <text evidence="1">The sequence shown here is derived from an EMBL/GenBank/DDBJ whole genome shotgun (WGS) entry which is preliminary data.</text>
</comment>
<dbReference type="RefSeq" id="WP_134060047.1">
    <property type="nucleotide sequence ID" value="NZ_SOEF01000037.1"/>
</dbReference>